<evidence type="ECO:0000313" key="2">
    <source>
        <dbReference type="EMBL" id="GAA0251108.1"/>
    </source>
</evidence>
<dbReference type="EMBL" id="BAAABU010000019">
    <property type="protein sequence ID" value="GAA0251108.1"/>
    <property type="molecule type" value="Genomic_DNA"/>
</dbReference>
<feature type="compositionally biased region" description="Basic and acidic residues" evidence="1">
    <location>
        <begin position="42"/>
        <end position="57"/>
    </location>
</feature>
<keyword evidence="3" id="KW-1185">Reference proteome</keyword>
<organism evidence="2 3">
    <name type="scientific">Saccharothrix mutabilis subsp. mutabilis</name>
    <dbReference type="NCBI Taxonomy" id="66855"/>
    <lineage>
        <taxon>Bacteria</taxon>
        <taxon>Bacillati</taxon>
        <taxon>Actinomycetota</taxon>
        <taxon>Actinomycetes</taxon>
        <taxon>Pseudonocardiales</taxon>
        <taxon>Pseudonocardiaceae</taxon>
        <taxon>Saccharothrix</taxon>
    </lineage>
</organism>
<gene>
    <name evidence="2" type="ORF">GCM10010492_59250</name>
</gene>
<proteinExistence type="predicted"/>
<reference evidence="3" key="1">
    <citation type="journal article" date="2019" name="Int. J. Syst. Evol. Microbiol.">
        <title>The Global Catalogue of Microorganisms (GCM) 10K type strain sequencing project: providing services to taxonomists for standard genome sequencing and annotation.</title>
        <authorList>
            <consortium name="The Broad Institute Genomics Platform"/>
            <consortium name="The Broad Institute Genome Sequencing Center for Infectious Disease"/>
            <person name="Wu L."/>
            <person name="Ma J."/>
        </authorList>
    </citation>
    <scope>NUCLEOTIDE SEQUENCE [LARGE SCALE GENOMIC DNA]</scope>
    <source>
        <strain evidence="3">JCM 3380</strain>
    </source>
</reference>
<dbReference type="RefSeq" id="WP_343937232.1">
    <property type="nucleotide sequence ID" value="NZ_BAAABU010000019.1"/>
</dbReference>
<sequence>MSRSGTVKPLRGGLRRQVAARVAADFVENKTSIQELAAAQRLADRHRSGEPVRRRGDGFALPRRPAALPARGGRLRDHTGAGHGREARDRHRIAATTPP</sequence>
<accession>A0ABP3E4F2</accession>
<protein>
    <submittedName>
        <fullName evidence="2">Uncharacterized protein</fullName>
    </submittedName>
</protein>
<feature type="compositionally biased region" description="Low complexity" evidence="1">
    <location>
        <begin position="60"/>
        <end position="72"/>
    </location>
</feature>
<evidence type="ECO:0000256" key="1">
    <source>
        <dbReference type="SAM" id="MobiDB-lite"/>
    </source>
</evidence>
<evidence type="ECO:0000313" key="3">
    <source>
        <dbReference type="Proteomes" id="UP001500416"/>
    </source>
</evidence>
<comment type="caution">
    <text evidence="2">The sequence shown here is derived from an EMBL/GenBank/DDBJ whole genome shotgun (WGS) entry which is preliminary data.</text>
</comment>
<name>A0ABP3E4F2_9PSEU</name>
<feature type="region of interest" description="Disordered" evidence="1">
    <location>
        <begin position="42"/>
        <end position="99"/>
    </location>
</feature>
<dbReference type="Proteomes" id="UP001500416">
    <property type="component" value="Unassembled WGS sequence"/>
</dbReference>
<feature type="compositionally biased region" description="Basic and acidic residues" evidence="1">
    <location>
        <begin position="74"/>
        <end position="89"/>
    </location>
</feature>